<reference evidence="4" key="1">
    <citation type="submission" date="2017-05" db="EMBL/GenBank/DDBJ databases">
        <authorList>
            <person name="Sung H."/>
        </authorList>
    </citation>
    <scope>NUCLEOTIDE SEQUENCE [LARGE SCALE GENOMIC DNA]</scope>
    <source>
        <strain evidence="4">AMac2203</strain>
    </source>
</reference>
<dbReference type="EMBL" id="CP021376">
    <property type="protein sequence ID" value="ART80282.1"/>
    <property type="molecule type" value="Genomic_DNA"/>
</dbReference>
<keyword evidence="2" id="KW-0732">Signal</keyword>
<evidence type="ECO:0000256" key="1">
    <source>
        <dbReference type="SAM" id="MobiDB-lite"/>
    </source>
</evidence>
<dbReference type="OrthoDB" id="5833205at2"/>
<name>A0A1Y0CY82_9GAMM</name>
<evidence type="ECO:0000313" key="3">
    <source>
        <dbReference type="EMBL" id="ART80282.1"/>
    </source>
</evidence>
<dbReference type="KEGG" id="ocm:CBP12_09090"/>
<dbReference type="AlphaFoldDB" id="A0A1Y0CY82"/>
<dbReference type="Proteomes" id="UP000243793">
    <property type="component" value="Chromosome"/>
</dbReference>
<feature type="chain" id="PRO_5012620790" description="Heme utilization protein" evidence="2">
    <location>
        <begin position="24"/>
        <end position="385"/>
    </location>
</feature>
<organism evidence="3 4">
    <name type="scientific">Oceanisphaera avium</name>
    <dbReference type="NCBI Taxonomy" id="1903694"/>
    <lineage>
        <taxon>Bacteria</taxon>
        <taxon>Pseudomonadati</taxon>
        <taxon>Pseudomonadota</taxon>
        <taxon>Gammaproteobacteria</taxon>
        <taxon>Aeromonadales</taxon>
        <taxon>Aeromonadaceae</taxon>
        <taxon>Oceanisphaera</taxon>
    </lineage>
</organism>
<keyword evidence="4" id="KW-1185">Reference proteome</keyword>
<sequence length="385" mass="39422">MKKFIIAPVAAVVMLGLSGTAFAQDSDQTGVDIYKRVSVTNKMDYKGTALIGGTVGINQLGMAVIDSYQNTSGNNVTNNRNENSARISDGSGTGLSGNMGLNVSAGDNNVQANNTAMTVLADVEFDKGEPSDGNNGNGNGQETDRPTTSGLNLFGGKGASVDAEIGTGQVSTANNVSNRGNHNNANISGGSLNGAAGNLGANVAAGSGNAQVNNFALSYGEKAHLAVSTVDNKQFTTGNNTTNQSLMDKTKAETVKVKLSGNISGEYTGKSAQSNDVYPEIWYGGSQDTPHPDGNQYAGHIDFDDKNPNKPGRFEFEESGTIDLGKVSLSGKLATINHTVGRMNVNNASISGGSLNNAAGNIGVNVAAGTNNLQSNSMALSVGNL</sequence>
<accession>A0A1Y0CY82</accession>
<proteinExistence type="predicted"/>
<gene>
    <name evidence="3" type="ORF">CBP12_09090</name>
</gene>
<evidence type="ECO:0008006" key="5">
    <source>
        <dbReference type="Google" id="ProtNLM"/>
    </source>
</evidence>
<dbReference type="RefSeq" id="WP_086964148.1">
    <property type="nucleotide sequence ID" value="NZ_CP021376.1"/>
</dbReference>
<protein>
    <recommendedName>
        <fullName evidence="5">Heme utilization protein</fullName>
    </recommendedName>
</protein>
<feature type="region of interest" description="Disordered" evidence="1">
    <location>
        <begin position="126"/>
        <end position="153"/>
    </location>
</feature>
<evidence type="ECO:0000313" key="4">
    <source>
        <dbReference type="Proteomes" id="UP000243793"/>
    </source>
</evidence>
<evidence type="ECO:0000256" key="2">
    <source>
        <dbReference type="SAM" id="SignalP"/>
    </source>
</evidence>
<feature type="signal peptide" evidence="2">
    <location>
        <begin position="1"/>
        <end position="23"/>
    </location>
</feature>